<gene>
    <name evidence="1" type="ORF">CLPU_22c00220</name>
</gene>
<name>A0A0L0W7B3_GOTPU</name>
<dbReference type="Gene3D" id="2.30.110.40">
    <property type="entry name" value="Phage tail tube protein"/>
    <property type="match status" value="1"/>
</dbReference>
<dbReference type="Pfam" id="PF09393">
    <property type="entry name" value="DUF2001"/>
    <property type="match status" value="1"/>
</dbReference>
<evidence type="ECO:0000313" key="1">
    <source>
        <dbReference type="EMBL" id="KNF07170.1"/>
    </source>
</evidence>
<keyword evidence="2" id="KW-1185">Reference proteome</keyword>
<comment type="caution">
    <text evidence="1">The sequence shown here is derived from an EMBL/GenBank/DDBJ whole genome shotgun (WGS) entry which is preliminary data.</text>
</comment>
<reference evidence="2" key="1">
    <citation type="submission" date="2015-07" db="EMBL/GenBank/DDBJ databases">
        <title>Draft genome sequence of the purine-degrading Gottschalkia purinilyticum DSM 1384 (formerly Clostridium purinilyticum).</title>
        <authorList>
            <person name="Poehlein A."/>
            <person name="Schiel-Bengelsdorf B."/>
            <person name="Bengelsdorf F.R."/>
            <person name="Daniel R."/>
            <person name="Duerre P."/>
        </authorList>
    </citation>
    <scope>NUCLEOTIDE SEQUENCE [LARGE SCALE GENOMIC DNA]</scope>
    <source>
        <strain evidence="2">DSM 1384</strain>
    </source>
</reference>
<dbReference type="OrthoDB" id="1697482at2"/>
<dbReference type="InterPro" id="IPR038628">
    <property type="entry name" value="XkdM-like_sf"/>
</dbReference>
<evidence type="ECO:0008006" key="3">
    <source>
        <dbReference type="Google" id="ProtNLM"/>
    </source>
</evidence>
<evidence type="ECO:0000313" key="2">
    <source>
        <dbReference type="Proteomes" id="UP000037267"/>
    </source>
</evidence>
<dbReference type="Proteomes" id="UP000037267">
    <property type="component" value="Unassembled WGS sequence"/>
</dbReference>
<proteinExistence type="predicted"/>
<dbReference type="EMBL" id="LGSS01000022">
    <property type="protein sequence ID" value="KNF07170.1"/>
    <property type="molecule type" value="Genomic_DNA"/>
</dbReference>
<dbReference type="STRING" id="1503.CLPU_22c00220"/>
<sequence length="144" mass="16086">MTLNPNRVVSGTFGSVWMDGEYAEECFGLEARIEINKEEVPICGRIMQGHKMMGASGTGTIRFHKVNSRMAKKLSDALKTGYNPEIEILSELNDPASYGAERVLIKGITFDDLTLANWEANARGEIECPFTFMDWEYLDTVDPA</sequence>
<dbReference type="SUPFAM" id="SSF69279">
    <property type="entry name" value="Phage tail proteins"/>
    <property type="match status" value="1"/>
</dbReference>
<dbReference type="InterPro" id="IPR018989">
    <property type="entry name" value="DUF2001"/>
</dbReference>
<dbReference type="RefSeq" id="WP_050378746.1">
    <property type="nucleotide sequence ID" value="NZ_LGSS01000022.1"/>
</dbReference>
<protein>
    <recommendedName>
        <fullName evidence="3">Phage portal protein</fullName>
    </recommendedName>
</protein>
<accession>A0A0L0W7B3</accession>
<organism evidence="1 2">
    <name type="scientific">Gottschalkia purinilytica</name>
    <name type="common">Clostridium purinilyticum</name>
    <dbReference type="NCBI Taxonomy" id="1503"/>
    <lineage>
        <taxon>Bacteria</taxon>
        <taxon>Bacillati</taxon>
        <taxon>Bacillota</taxon>
        <taxon>Tissierellia</taxon>
        <taxon>Tissierellales</taxon>
        <taxon>Gottschalkiaceae</taxon>
        <taxon>Gottschalkia</taxon>
    </lineage>
</organism>
<dbReference type="AlphaFoldDB" id="A0A0L0W7B3"/>